<feature type="compositionally biased region" description="Polar residues" evidence="1">
    <location>
        <begin position="1373"/>
        <end position="1392"/>
    </location>
</feature>
<proteinExistence type="predicted"/>
<feature type="compositionally biased region" description="Basic and acidic residues" evidence="1">
    <location>
        <begin position="941"/>
        <end position="954"/>
    </location>
</feature>
<feature type="region of interest" description="Disordered" evidence="1">
    <location>
        <begin position="930"/>
        <end position="954"/>
    </location>
</feature>
<gene>
    <name evidence="2" type="ORF">NPIL_616411</name>
</gene>
<comment type="caution">
    <text evidence="2">The sequence shown here is derived from an EMBL/GenBank/DDBJ whole genome shotgun (WGS) entry which is preliminary data.</text>
</comment>
<evidence type="ECO:0000313" key="3">
    <source>
        <dbReference type="Proteomes" id="UP000887013"/>
    </source>
</evidence>
<dbReference type="EMBL" id="BMAW01081842">
    <property type="protein sequence ID" value="GFU26478.1"/>
    <property type="molecule type" value="Genomic_DNA"/>
</dbReference>
<dbReference type="OrthoDB" id="10430361at2759"/>
<feature type="region of interest" description="Disordered" evidence="1">
    <location>
        <begin position="131"/>
        <end position="181"/>
    </location>
</feature>
<feature type="compositionally biased region" description="Basic and acidic residues" evidence="1">
    <location>
        <begin position="1393"/>
        <end position="1403"/>
    </location>
</feature>
<keyword evidence="3" id="KW-1185">Reference proteome</keyword>
<sequence>MSKNCRICARNKRLNVFRDQICSQNHSGSSSGMKSLLFGARIWKLAFASHLYDYPSIEHEHGAEIVKEHKYLPSHKSQQIESHKDNAAILIESKGSFKAAEHTDRNGNHEHVKENEQTMLNENHDHFNGKGHVISNQEHSKGNDPNLPSGYHSYLEKNKRDMSEENQEHLISSGHSEPSENHKKINENIYVNKNQQLLNGQGLDVSNHNEHLNENRYYLLNGHAISNVHEHLNRHVHDIPNEHSISNIHQIHFNGNGHSNSNEHKEHFSGIGHAISNEHQEHFSGNRFAISNGYGHFKRNGHAISNKHEHLNGNEYKSSSVHPKYFDGNGHGISNIHQEQFNGNRHALSNEHDLIKGNGHVISSVYQRNFNRNEYSASNIYQEHFNGNGHDISNVHQDRINRNGQVVSNTQQVHFNVNRRYISHENQENFNRKGTALPFRIHEYLNDFRHPIKYHEHLNSNGYAISNGFEHLNGKGHAVSNEHHEHLSGSRHNKPNGNHEHLNENNNAPVRIHEHAMNPGYYKHLNGNGHSMTNSHEYLNRNVHSMSNDHKHLNENLHITLRGHHEHLNDHVVLKGNHDYLKRNGSFATNEYHKHLRGSRQVTPNEEQKHLNENGVTVAVTIHEYLNNNRHFTPSTQEEQINRNRHSNKHAEQFNGYGHPVVDKQHSYLKETGYFEPNENHEYLKSDRYSATNGYNIQLNGNHERLNGNRPSVSNGNHEFLNANKHSVEYYERLSGSGNNVSNNNHEHLKEYREVVPNVPEHLSTSEQTAPNVNNGYLKINVYSKFYENTTHLKRNESGELSKNDENLNSNRYGVNGYLQTNEHSLSSASHMRSSDTEASKSREPLIEDIHARPNENQKYSNGNEHAVTLNIRNENLRNEYSTTLDVVKMYNPTKEQLFQGKKYRNQKFDKDIIVSRIISKDLMEHSPLPQESHKHLMKKKGTEGIEERDSSVTLEERSNNLKLDPSIKTETYIYYTSMLDTSSRHIKRTQPEKVPHSSGKEIANRSEYIAVLRQATKDLKTNNLDDPNKLHTTEAYTKHSSVIDSRSDFTIIDRIQLPTENNHQKINEPVAILISKSKKYSEIESSTILHERSSESKFAGEHVSMFGKSREGLKKSEDNLPSRNLEHLRNDELIAILNRNKDRLVTEHSTIINISGKISDDQNINKSFGIETFKEHKTNSVTKNSSFKETHRDGFLTKNDEHLKQITGVLEGNKNQLNTKDRPTFADVKSKNIKTTDLFLSNESTTETHKKKIILPIRSREFGKIHHVALPSRNKKHPQELKRSTTIQKNTDQNKKENPTIFSINDFKTNRKHTHENPSGTKVHGDYTTLSVFKNDDFKKIKSASILLGNNKYVKTNNFDDLNAKKHYPGENKSSTTLDGSNQQLRTSTQNHQDKTLSERNKNFKQLPGSSTLDYEYSKNIEKNIFGRRSKDREAMEYFDYAGENDSDLNKTEYHVFSNKSDTYMTENEHPIPIAVKYVENKRKEHVSGNFIQHKPSTMSNSTVNKMIPLTESSNTLEQFLQISPSRTTILYLNSNSPKTDLVPNFDQNTYHKVIVSPLAALPKIPLHLTFTPYVTRSEITPKYKYNNGLNMIHQTRAISLNIPLTHLSQKPDATFDDLKRIHKHMKNYALMCKNNNASKFDSQSLIYRSRINPTPHPSFIKRRNKIQVKKYVSTPYAFTESHNIQELSLNNLREKHAEIGPGDYFVCGYLLQIVNVTQVDDHTPVFIHMRTPSSVSTESVKDYYTRLFEISPNKQTKIDMPDKVLNNPSKMKVLKTNPHKLNNLYSSTTNRDSGINIPYNPPLLKTNYRILSIPTVPEVPDVTKASKLTSQFRTLSKPTKRERSPPNRYYKPASKSHLFRLHIYEKSTQGSYSFQQKNKLSYPSSFPPFTLNSIGGRQIHRTSTDNPLHSYTNRNVIAFFQPLKRNETNMPIVQRNKFAKEYQHDYSTLNSVTSEELRTHASHIPITSKNNENKFHRQFTNNIFRLRYPNNVFLFPYADNNNSVSSGSSVDHLQATPSVLPTTLKTKDIDDEERHSKMLRKIDSPFTAPKPLKTPTIHRFSKTIPRREMIPVYFQPTTFLMHSFVYRNKNFYEEEDDLSDSNQNDYIPILTQSQVDNQPSITSIAARSSSEKESLGSRLHYNIPLIIPMPTKTSYYNLPIPTSTNAYKTKEVNSHYSNLHHYIPKTTLELEKMFSNQPQTVSLVKNVKQEKFSTSDLTLESIFNQTLTNVSAANYEIFEALPSVYRTLNNSYMRQKKAPMNNQPTSTNILGAEDTDLFAFRLRNNMSLKQAKTTIFNDHTSTSKIIHGVSIRQLNIPQKQAKIPLHYVPLSSSTATSHRNNHTGSFTFIRQNNKPLERTKTIAHNASISVLTTAEKFKRREYFNDVKNTNRLTFSGQHNISQEQTKTTGPSSTSKTIHLEKKTNTFASSIRHNLPPQKTKITAYDGLSTTPAIIHRVKNMDPFPFKWEHNIGLQQKQTVVQNEPFSPSTMIQRIKNSDFIASNQQYNIPLNQKENIVYNLRPTSTSTTIYRAKNTDDFASDRKYNPLFDKIKTVVYKKSTPTSSDMQKMKERELDPLKFGHQFPISSIVLNLPVSYELTTISPNLTTYPLKIIDKDNPLSSSSIPKNVPLRPLSSFNQYLQSTSKHWPVHATSSDFTGLTIYPPKLKNTIHDAHKTIKEHNFMKTTQPVKRRYSMRFKALRHKSPSKSAGNRAVNISNNRNEVVLSKVILQKNVTASAGTYNSTPSRSIKRTENSIEPKPILFRFRNFETSQPSKQLNSITKPSVILSTNSIKLRNPKRIKVARRKSFAVSIRRATINVPEFALKNRGRTKSSIEGKVALRNAFQINRSLDNRRGRSGRGRNIRRRFEERLITRGRSLVF</sequence>
<dbReference type="Proteomes" id="UP000887013">
    <property type="component" value="Unassembled WGS sequence"/>
</dbReference>
<feature type="region of interest" description="Disordered" evidence="1">
    <location>
        <begin position="1362"/>
        <end position="1412"/>
    </location>
</feature>
<evidence type="ECO:0000313" key="2">
    <source>
        <dbReference type="EMBL" id="GFU26478.1"/>
    </source>
</evidence>
<feature type="region of interest" description="Disordered" evidence="1">
    <location>
        <begin position="1835"/>
        <end position="1854"/>
    </location>
</feature>
<protein>
    <submittedName>
        <fullName evidence="2">Uncharacterized protein</fullName>
    </submittedName>
</protein>
<organism evidence="2 3">
    <name type="scientific">Nephila pilipes</name>
    <name type="common">Giant wood spider</name>
    <name type="synonym">Nephila maculata</name>
    <dbReference type="NCBI Taxonomy" id="299642"/>
    <lineage>
        <taxon>Eukaryota</taxon>
        <taxon>Metazoa</taxon>
        <taxon>Ecdysozoa</taxon>
        <taxon>Arthropoda</taxon>
        <taxon>Chelicerata</taxon>
        <taxon>Arachnida</taxon>
        <taxon>Araneae</taxon>
        <taxon>Araneomorphae</taxon>
        <taxon>Entelegynae</taxon>
        <taxon>Araneoidea</taxon>
        <taxon>Nephilidae</taxon>
        <taxon>Nephila</taxon>
    </lineage>
</organism>
<reference evidence="2" key="1">
    <citation type="submission" date="2020-08" db="EMBL/GenBank/DDBJ databases">
        <title>Multicomponent nature underlies the extraordinary mechanical properties of spider dragline silk.</title>
        <authorList>
            <person name="Kono N."/>
            <person name="Nakamura H."/>
            <person name="Mori M."/>
            <person name="Yoshida Y."/>
            <person name="Ohtoshi R."/>
            <person name="Malay A.D."/>
            <person name="Moran D.A.P."/>
            <person name="Tomita M."/>
            <person name="Numata K."/>
            <person name="Arakawa K."/>
        </authorList>
    </citation>
    <scope>NUCLEOTIDE SEQUENCE</scope>
</reference>
<feature type="region of interest" description="Disordered" evidence="1">
    <location>
        <begin position="474"/>
        <end position="500"/>
    </location>
</feature>
<feature type="region of interest" description="Disordered" evidence="1">
    <location>
        <begin position="1273"/>
        <end position="1323"/>
    </location>
</feature>
<accession>A0A8X6UKM0</accession>
<feature type="compositionally biased region" description="Basic and acidic residues" evidence="1">
    <location>
        <begin position="154"/>
        <end position="168"/>
    </location>
</feature>
<evidence type="ECO:0000256" key="1">
    <source>
        <dbReference type="SAM" id="MobiDB-lite"/>
    </source>
</evidence>
<name>A0A8X6UKM0_NEPPI</name>